<dbReference type="EMBL" id="CP045482">
    <property type="protein sequence ID" value="QGR22125.1"/>
    <property type="molecule type" value="Genomic_DNA"/>
</dbReference>
<evidence type="ECO:0000256" key="1">
    <source>
        <dbReference type="ARBA" id="ARBA00004651"/>
    </source>
</evidence>
<dbReference type="EC" id="1.7.99.4" evidence="16"/>
<evidence type="ECO:0000313" key="18">
    <source>
        <dbReference type="Proteomes" id="UP000474054"/>
    </source>
</evidence>
<dbReference type="GO" id="GO:0008940">
    <property type="term" value="F:nitrate reductase activity"/>
    <property type="evidence" value="ECO:0007669"/>
    <property type="project" value="InterPro"/>
</dbReference>
<dbReference type="InterPro" id="IPR023234">
    <property type="entry name" value="NarG-like_domain"/>
</dbReference>
<dbReference type="RefSeq" id="WP_014513554.1">
    <property type="nucleotide sequence ID" value="NZ_CP045482.1"/>
</dbReference>
<dbReference type="FunFam" id="1.20.950.20:FF:000001">
    <property type="entry name" value="Respiratory nitrate reductase subunit gamma"/>
    <property type="match status" value="1"/>
</dbReference>
<gene>
    <name evidence="16" type="primary">narI</name>
    <name evidence="16" type="ORF">D1866_09135</name>
    <name evidence="15" type="ORF">GFB69_00575</name>
</gene>
<evidence type="ECO:0000256" key="2">
    <source>
        <dbReference type="ARBA" id="ARBA00022448"/>
    </source>
</evidence>
<evidence type="ECO:0000256" key="9">
    <source>
        <dbReference type="ARBA" id="ARBA00023002"/>
    </source>
</evidence>
<feature type="transmembrane region" description="Helical" evidence="13">
    <location>
        <begin position="126"/>
        <end position="144"/>
    </location>
</feature>
<dbReference type="GeneID" id="42779892"/>
<keyword evidence="11" id="KW-0534">Nitrate assimilation</keyword>
<dbReference type="GO" id="GO:0019645">
    <property type="term" value="P:anaerobic electron transport chain"/>
    <property type="evidence" value="ECO:0007669"/>
    <property type="project" value="TreeGrafter"/>
</dbReference>
<feature type="domain" description="NarG-like" evidence="14">
    <location>
        <begin position="6"/>
        <end position="220"/>
    </location>
</feature>
<reference evidence="15 18" key="1">
    <citation type="submission" date="2019-10" db="EMBL/GenBank/DDBJ databases">
        <title>Comparative genomics of sulfur disproportionating microorganisms.</title>
        <authorList>
            <person name="Ward L.M."/>
            <person name="Bertran E."/>
            <person name="Johnston D."/>
        </authorList>
    </citation>
    <scope>NUCLEOTIDE SEQUENCE [LARGE SCALE GENOMIC DNA]</scope>
    <source>
        <strain evidence="15 18">DSM 3772</strain>
    </source>
</reference>
<dbReference type="GO" id="GO:0046872">
    <property type="term" value="F:metal ion binding"/>
    <property type="evidence" value="ECO:0007669"/>
    <property type="project" value="UniProtKB-KW"/>
</dbReference>
<organism evidence="16 17">
    <name type="scientific">Acidianus ambivalens</name>
    <name type="common">Desulfurolobus ambivalens</name>
    <dbReference type="NCBI Taxonomy" id="2283"/>
    <lineage>
        <taxon>Archaea</taxon>
        <taxon>Thermoproteota</taxon>
        <taxon>Thermoprotei</taxon>
        <taxon>Sulfolobales</taxon>
        <taxon>Sulfolobaceae</taxon>
        <taxon>Acidianus</taxon>
    </lineage>
</organism>
<evidence type="ECO:0000256" key="7">
    <source>
        <dbReference type="ARBA" id="ARBA00022982"/>
    </source>
</evidence>
<name>A0A650CWR3_ACIAM</name>
<dbReference type="Pfam" id="PF02665">
    <property type="entry name" value="Nitrate_red_gam"/>
    <property type="match status" value="1"/>
</dbReference>
<accession>A0A650CWR3</accession>
<proteinExistence type="predicted"/>
<evidence type="ECO:0000259" key="14">
    <source>
        <dbReference type="Pfam" id="PF02665"/>
    </source>
</evidence>
<keyword evidence="8 13" id="KW-1133">Transmembrane helix</keyword>
<evidence type="ECO:0000256" key="3">
    <source>
        <dbReference type="ARBA" id="ARBA00022475"/>
    </source>
</evidence>
<dbReference type="Proteomes" id="UP000426328">
    <property type="component" value="Chromosome"/>
</dbReference>
<dbReference type="InterPro" id="IPR036197">
    <property type="entry name" value="NarG-like_sf"/>
</dbReference>
<evidence type="ECO:0000313" key="15">
    <source>
        <dbReference type="EMBL" id="MQL54298.1"/>
    </source>
</evidence>
<evidence type="ECO:0000256" key="13">
    <source>
        <dbReference type="SAM" id="Phobius"/>
    </source>
</evidence>
<dbReference type="GO" id="GO:0009325">
    <property type="term" value="C:nitrate reductase complex"/>
    <property type="evidence" value="ECO:0007669"/>
    <property type="project" value="InterPro"/>
</dbReference>
<reference evidence="16 17" key="2">
    <citation type="submission" date="2019-10" db="EMBL/GenBank/DDBJ databases">
        <title>Genome Sequences from Six Type Strain Members of the Archaeal Family Sulfolobaceae: Acidianus ambivalens, Acidianus infernus, Metallosphaera prunae, Stygiolobus azoricus, Sulfolobus metallicus, and Sulfurisphaera ohwakuensis.</title>
        <authorList>
            <person name="Counts J.A."/>
            <person name="Kelly R.M."/>
        </authorList>
    </citation>
    <scope>NUCLEOTIDE SEQUENCE [LARGE SCALE GENOMIC DNA]</scope>
    <source>
        <strain evidence="16 17">LEI 10</strain>
    </source>
</reference>
<keyword evidence="6" id="KW-0479">Metal-binding</keyword>
<feature type="transmembrane region" description="Helical" evidence="13">
    <location>
        <begin position="55"/>
        <end position="85"/>
    </location>
</feature>
<keyword evidence="10" id="KW-0408">Iron</keyword>
<keyword evidence="17" id="KW-1185">Reference proteome</keyword>
<dbReference type="InterPro" id="IPR003816">
    <property type="entry name" value="Nitrate_red_gam"/>
</dbReference>
<dbReference type="InterPro" id="IPR051936">
    <property type="entry name" value="Heme-iron_electron_transfer"/>
</dbReference>
<feature type="transmembrane region" description="Helical" evidence="13">
    <location>
        <begin position="12"/>
        <end position="35"/>
    </location>
</feature>
<dbReference type="Proteomes" id="UP000474054">
    <property type="component" value="Unassembled WGS sequence"/>
</dbReference>
<protein>
    <submittedName>
        <fullName evidence="16">Respiratory nitrate reductase subunit gamma</fullName>
        <ecNumber evidence="16">1.7.99.4</ecNumber>
    </submittedName>
</protein>
<dbReference type="NCBIfam" id="TIGR00351">
    <property type="entry name" value="narI"/>
    <property type="match status" value="1"/>
</dbReference>
<keyword evidence="3" id="KW-1003">Cell membrane</keyword>
<dbReference type="EMBL" id="WHYS01000001">
    <property type="protein sequence ID" value="MQL54298.1"/>
    <property type="molecule type" value="Genomic_DNA"/>
</dbReference>
<comment type="subcellular location">
    <subcellularLocation>
        <location evidence="1">Cell membrane</location>
        <topology evidence="1">Multi-pass membrane protein</topology>
    </subcellularLocation>
</comment>
<evidence type="ECO:0000256" key="5">
    <source>
        <dbReference type="ARBA" id="ARBA00022692"/>
    </source>
</evidence>
<dbReference type="GO" id="GO:0005886">
    <property type="term" value="C:plasma membrane"/>
    <property type="evidence" value="ECO:0007669"/>
    <property type="project" value="UniProtKB-SubCell"/>
</dbReference>
<keyword evidence="7" id="KW-0249">Electron transport</keyword>
<dbReference type="GO" id="GO:0009055">
    <property type="term" value="F:electron transfer activity"/>
    <property type="evidence" value="ECO:0007669"/>
    <property type="project" value="TreeGrafter"/>
</dbReference>
<evidence type="ECO:0000256" key="12">
    <source>
        <dbReference type="ARBA" id="ARBA00023136"/>
    </source>
</evidence>
<dbReference type="GO" id="GO:0020037">
    <property type="term" value="F:heme binding"/>
    <property type="evidence" value="ECO:0007669"/>
    <property type="project" value="TreeGrafter"/>
</dbReference>
<dbReference type="Gene3D" id="1.20.950.20">
    <property type="entry name" value="Transmembrane di-heme cytochromes, Chain C"/>
    <property type="match status" value="1"/>
</dbReference>
<evidence type="ECO:0000313" key="16">
    <source>
        <dbReference type="EMBL" id="QGR22125.1"/>
    </source>
</evidence>
<evidence type="ECO:0000256" key="11">
    <source>
        <dbReference type="ARBA" id="ARBA00023063"/>
    </source>
</evidence>
<dbReference type="PANTHER" id="PTHR30598:SF3">
    <property type="entry name" value="RESPIRATORY NITRATE REDUCTASE 1 GAMMA CHAIN"/>
    <property type="match status" value="1"/>
</dbReference>
<dbReference type="PANTHER" id="PTHR30598">
    <property type="entry name" value="NITRATE REDUCTASE PRIVATE CHAPERONE, REDOX ENZYME MATURATION PROTEIN REMP FAMILY"/>
    <property type="match status" value="1"/>
</dbReference>
<evidence type="ECO:0000256" key="8">
    <source>
        <dbReference type="ARBA" id="ARBA00022989"/>
    </source>
</evidence>
<dbReference type="SUPFAM" id="SSF103501">
    <property type="entry name" value="Respiratory nitrate reductase 1 gamma chain"/>
    <property type="match status" value="1"/>
</dbReference>
<keyword evidence="12 13" id="KW-0472">Membrane</keyword>
<feature type="transmembrane region" description="Helical" evidence="13">
    <location>
        <begin position="179"/>
        <end position="197"/>
    </location>
</feature>
<feature type="transmembrane region" description="Helical" evidence="13">
    <location>
        <begin position="91"/>
        <end position="114"/>
    </location>
</feature>
<keyword evidence="2" id="KW-0813">Transport</keyword>
<evidence type="ECO:0000256" key="4">
    <source>
        <dbReference type="ARBA" id="ARBA00022617"/>
    </source>
</evidence>
<sequence>MSDLLNLLLWVVYPYISITIFLTGHVYTYTLRRYYWSARSTELLEKRMQSWSSYLFHYGIIIVLIGHIVGIAIPTAILLALGISLTLHTELAFYLGGIFGTITLIGIIGLITRYLTNPRVRATLRFTDYLVYIILIVTIVLGLYNTLVVHPEYETTVGPWLQGLLSLHPNPNFMNDVPLLLKVHIAVSMFLYIIWPFSRLVHVWSFPVTYLWRPYIIYRSPLVKIRQLKDKQW</sequence>
<evidence type="ECO:0000313" key="17">
    <source>
        <dbReference type="Proteomes" id="UP000426328"/>
    </source>
</evidence>
<keyword evidence="5 13" id="KW-0812">Transmembrane</keyword>
<evidence type="ECO:0000256" key="6">
    <source>
        <dbReference type="ARBA" id="ARBA00022723"/>
    </source>
</evidence>
<keyword evidence="9 16" id="KW-0560">Oxidoreductase</keyword>
<dbReference type="GO" id="GO:0042128">
    <property type="term" value="P:nitrate assimilation"/>
    <property type="evidence" value="ECO:0007669"/>
    <property type="project" value="UniProtKB-KW"/>
</dbReference>
<keyword evidence="4" id="KW-0349">Heme</keyword>
<dbReference type="KEGG" id="aamb:D1866_09135"/>
<evidence type="ECO:0000256" key="10">
    <source>
        <dbReference type="ARBA" id="ARBA00023004"/>
    </source>
</evidence>
<dbReference type="AlphaFoldDB" id="A0A650CWR3"/>
<dbReference type="GeneID" id="15296967"/>